<dbReference type="EMBL" id="JAEPCR010000125">
    <property type="protein sequence ID" value="MCG7980482.1"/>
    <property type="molecule type" value="Genomic_DNA"/>
</dbReference>
<protein>
    <submittedName>
        <fullName evidence="1">Uncharacterized protein</fullName>
    </submittedName>
</protein>
<sequence length="156" mass="18513">MHTWGDDRNIVDCTEPLANHFNLSLRQLEKVFTNLSVFYGSSAENRLRLVPIIVFLAIVKVVDPSLFDELLHVRVTYSHVIEKLNLQHLNEKSERNRKLYWVMQWVRYGLLSEKEFNELPEDDEIKGFGQSLWQYNVSREMLIPIFSQQLSMFIVR</sequence>
<comment type="caution">
    <text evidence="1">The sequence shown here is derived from an EMBL/GenBank/DDBJ whole genome shotgun (WGS) entry which is preliminary data.</text>
</comment>
<evidence type="ECO:0000313" key="1">
    <source>
        <dbReference type="EMBL" id="MCG7980482.1"/>
    </source>
</evidence>
<name>A0A9E4NPA8_9GAMM</name>
<dbReference type="Proteomes" id="UP000886674">
    <property type="component" value="Unassembled WGS sequence"/>
</dbReference>
<proteinExistence type="predicted"/>
<organism evidence="1 2">
    <name type="scientific">Candidatus Thiodiazotropha taylori</name>
    <dbReference type="NCBI Taxonomy" id="2792791"/>
    <lineage>
        <taxon>Bacteria</taxon>
        <taxon>Pseudomonadati</taxon>
        <taxon>Pseudomonadota</taxon>
        <taxon>Gammaproteobacteria</taxon>
        <taxon>Chromatiales</taxon>
        <taxon>Sedimenticolaceae</taxon>
        <taxon>Candidatus Thiodiazotropha</taxon>
    </lineage>
</organism>
<gene>
    <name evidence="1" type="ORF">JAY77_20335</name>
</gene>
<accession>A0A9E4NPA8</accession>
<dbReference type="AlphaFoldDB" id="A0A9E4NPA8"/>
<reference evidence="1" key="1">
    <citation type="journal article" date="2021" name="Proc. Natl. Acad. Sci. U.S.A.">
        <title>Global biogeography of chemosynthetic symbionts reveals both localized and globally distributed symbiont groups. .</title>
        <authorList>
            <person name="Osvatic J.T."/>
            <person name="Wilkins L.G.E."/>
            <person name="Leibrecht L."/>
            <person name="Leray M."/>
            <person name="Zauner S."/>
            <person name="Polzin J."/>
            <person name="Camacho Y."/>
            <person name="Gros O."/>
            <person name="van Gils J.A."/>
            <person name="Eisen J.A."/>
            <person name="Petersen J.M."/>
            <person name="Yuen B."/>
        </authorList>
    </citation>
    <scope>NUCLEOTIDE SEQUENCE</scope>
    <source>
        <strain evidence="1">MAGclacostrist055</strain>
    </source>
</reference>
<evidence type="ECO:0000313" key="2">
    <source>
        <dbReference type="Proteomes" id="UP000886674"/>
    </source>
</evidence>